<name>A0ABS8IXU0_9BURK</name>
<dbReference type="EMBL" id="JAJHPV010000021">
    <property type="protein sequence ID" value="MCC6073320.1"/>
    <property type="molecule type" value="Genomic_DNA"/>
</dbReference>
<dbReference type="RefSeq" id="WP_229434423.1">
    <property type="nucleotide sequence ID" value="NZ_JAJHPV010000021.1"/>
</dbReference>
<keyword evidence="2" id="KW-1185">Reference proteome</keyword>
<sequence length="120" mass="13472">MHLRVRFEESLYTRFKVAPRARIAMTTRAFFSAHPAHAAAIVFTHARRRSASTFGAANGGKTVARMTAQRDVYARFTSAQTRADMRAPALGSPPRAKQFALANQRLRIRRLTHTNSQCID</sequence>
<proteinExistence type="predicted"/>
<dbReference type="Proteomes" id="UP001198701">
    <property type="component" value="Unassembled WGS sequence"/>
</dbReference>
<organism evidence="1 2">
    <name type="scientific">Massilia agrisoli</name>
    <dbReference type="NCBI Taxonomy" id="2892444"/>
    <lineage>
        <taxon>Bacteria</taxon>
        <taxon>Pseudomonadati</taxon>
        <taxon>Pseudomonadota</taxon>
        <taxon>Betaproteobacteria</taxon>
        <taxon>Burkholderiales</taxon>
        <taxon>Oxalobacteraceae</taxon>
        <taxon>Telluria group</taxon>
        <taxon>Massilia</taxon>
    </lineage>
</organism>
<evidence type="ECO:0000313" key="1">
    <source>
        <dbReference type="EMBL" id="MCC6073320.1"/>
    </source>
</evidence>
<accession>A0ABS8IXU0</accession>
<evidence type="ECO:0000313" key="2">
    <source>
        <dbReference type="Proteomes" id="UP001198701"/>
    </source>
</evidence>
<gene>
    <name evidence="1" type="ORF">LMJ30_20515</name>
</gene>
<reference evidence="1 2" key="1">
    <citation type="submission" date="2021-11" db="EMBL/GenBank/DDBJ databases">
        <authorList>
            <person name="Huq M.A."/>
        </authorList>
    </citation>
    <scope>NUCLEOTIDE SEQUENCE [LARGE SCALE GENOMIC DNA]</scope>
    <source>
        <strain evidence="1 2">MAHUQ-52</strain>
    </source>
</reference>
<comment type="caution">
    <text evidence="1">The sequence shown here is derived from an EMBL/GenBank/DDBJ whole genome shotgun (WGS) entry which is preliminary data.</text>
</comment>
<protein>
    <submittedName>
        <fullName evidence="1">Uncharacterized protein</fullName>
    </submittedName>
</protein>